<feature type="transmembrane region" description="Helical" evidence="1">
    <location>
        <begin position="12"/>
        <end position="37"/>
    </location>
</feature>
<keyword evidence="1" id="KW-0812">Transmembrane</keyword>
<keyword evidence="1" id="KW-0472">Membrane</keyword>
<protein>
    <submittedName>
        <fullName evidence="2">Uncharacterized protein</fullName>
    </submittedName>
</protein>
<dbReference type="AlphaFoldDB" id="X1RZ76"/>
<accession>X1RZ76</accession>
<comment type="caution">
    <text evidence="2">The sequence shown here is derived from an EMBL/GenBank/DDBJ whole genome shotgun (WGS) entry which is preliminary data.</text>
</comment>
<name>X1RZ76_9ZZZZ</name>
<proteinExistence type="predicted"/>
<sequence>MQMFDFLESVAPISSLALAIAPFPLITITTTAPEVIYSINMLKKLLFLCS</sequence>
<keyword evidence="1" id="KW-1133">Transmembrane helix</keyword>
<dbReference type="EMBL" id="BARW01001115">
    <property type="protein sequence ID" value="GAI72231.1"/>
    <property type="molecule type" value="Genomic_DNA"/>
</dbReference>
<organism evidence="2">
    <name type="scientific">marine sediment metagenome</name>
    <dbReference type="NCBI Taxonomy" id="412755"/>
    <lineage>
        <taxon>unclassified sequences</taxon>
        <taxon>metagenomes</taxon>
        <taxon>ecological metagenomes</taxon>
    </lineage>
</organism>
<evidence type="ECO:0000256" key="1">
    <source>
        <dbReference type="SAM" id="Phobius"/>
    </source>
</evidence>
<reference evidence="2" key="1">
    <citation type="journal article" date="2014" name="Front. Microbiol.">
        <title>High frequency of phylogenetically diverse reductive dehalogenase-homologous genes in deep subseafloor sedimentary metagenomes.</title>
        <authorList>
            <person name="Kawai M."/>
            <person name="Futagami T."/>
            <person name="Toyoda A."/>
            <person name="Takaki Y."/>
            <person name="Nishi S."/>
            <person name="Hori S."/>
            <person name="Arai W."/>
            <person name="Tsubouchi T."/>
            <person name="Morono Y."/>
            <person name="Uchiyama I."/>
            <person name="Ito T."/>
            <person name="Fujiyama A."/>
            <person name="Inagaki F."/>
            <person name="Takami H."/>
        </authorList>
    </citation>
    <scope>NUCLEOTIDE SEQUENCE</scope>
    <source>
        <strain evidence="2">Expedition CK06-06</strain>
    </source>
</reference>
<gene>
    <name evidence="2" type="ORF">S12H4_03816</name>
</gene>
<evidence type="ECO:0000313" key="2">
    <source>
        <dbReference type="EMBL" id="GAI72231.1"/>
    </source>
</evidence>